<feature type="chain" id="PRO_5040772595" description="Nicotinate-nucleotide adenylyltransferase" evidence="1">
    <location>
        <begin position="20"/>
        <end position="185"/>
    </location>
</feature>
<evidence type="ECO:0000313" key="3">
    <source>
        <dbReference type="Proteomes" id="UP001139344"/>
    </source>
</evidence>
<comment type="caution">
    <text evidence="2">The sequence shown here is derived from an EMBL/GenBank/DDBJ whole genome shotgun (WGS) entry which is preliminary data.</text>
</comment>
<dbReference type="RefSeq" id="WP_240099084.1">
    <property type="nucleotide sequence ID" value="NZ_JAJSON010000023.1"/>
</dbReference>
<proteinExistence type="predicted"/>
<feature type="signal peptide" evidence="1">
    <location>
        <begin position="1"/>
        <end position="19"/>
    </location>
</feature>
<sequence length="185" mass="21075">MKTLIFSLLLIVATSIGHAQKITELEEAKVGFAPLDVEVAEDGNSFTYTVHESSAGEFVKDPIAFMKANFDIQNFIASYGDRDYDSYNITIRSGQGYLLADFDKEGELVRTYQKFNNIVLPLDMRRELYMAYKGWNMTENKYIASGRGELLEKEMYKIKIENGNRSRNIKLDPRAVDRTSVASKD</sequence>
<keyword evidence="3" id="KW-1185">Reference proteome</keyword>
<reference evidence="2" key="1">
    <citation type="submission" date="2021-12" db="EMBL/GenBank/DDBJ databases">
        <title>Description of Gramella crocea sp. nov., a new bacterium isolated from activated sludge.</title>
        <authorList>
            <person name="Zhang X."/>
        </authorList>
    </citation>
    <scope>NUCLEOTIDE SEQUENCE</scope>
    <source>
        <strain evidence="2">YB25</strain>
    </source>
</reference>
<evidence type="ECO:0000256" key="1">
    <source>
        <dbReference type="SAM" id="SignalP"/>
    </source>
</evidence>
<organism evidence="2 3">
    <name type="scientific">Christiangramia crocea</name>
    <dbReference type="NCBI Taxonomy" id="2904124"/>
    <lineage>
        <taxon>Bacteria</taxon>
        <taxon>Pseudomonadati</taxon>
        <taxon>Bacteroidota</taxon>
        <taxon>Flavobacteriia</taxon>
        <taxon>Flavobacteriales</taxon>
        <taxon>Flavobacteriaceae</taxon>
        <taxon>Christiangramia</taxon>
    </lineage>
</organism>
<dbReference type="AlphaFoldDB" id="A0A9X2A859"/>
<evidence type="ECO:0008006" key="4">
    <source>
        <dbReference type="Google" id="ProtNLM"/>
    </source>
</evidence>
<dbReference type="Proteomes" id="UP001139344">
    <property type="component" value="Unassembled WGS sequence"/>
</dbReference>
<keyword evidence="1" id="KW-0732">Signal</keyword>
<evidence type="ECO:0000313" key="2">
    <source>
        <dbReference type="EMBL" id="MCG9972137.1"/>
    </source>
</evidence>
<name>A0A9X2A859_9FLAO</name>
<dbReference type="EMBL" id="JAJSON010000023">
    <property type="protein sequence ID" value="MCG9972137.1"/>
    <property type="molecule type" value="Genomic_DNA"/>
</dbReference>
<accession>A0A9X2A859</accession>
<protein>
    <recommendedName>
        <fullName evidence="4">Nicotinate-nucleotide adenylyltransferase</fullName>
    </recommendedName>
</protein>
<gene>
    <name evidence="2" type="ORF">LU635_10860</name>
</gene>